<proteinExistence type="predicted"/>
<dbReference type="OrthoDB" id="4327167at2759"/>
<dbReference type="EMBL" id="JAPQKI010000005">
    <property type="protein sequence ID" value="KAJ5099378.1"/>
    <property type="molecule type" value="Genomic_DNA"/>
</dbReference>
<name>A0A9W9FFR4_9EURO</name>
<comment type="caution">
    <text evidence="2">The sequence shown here is derived from an EMBL/GenBank/DDBJ whole genome shotgun (WGS) entry which is preliminary data.</text>
</comment>
<keyword evidence="3" id="KW-1185">Reference proteome</keyword>
<protein>
    <submittedName>
        <fullName evidence="2">Uncharacterized protein</fullName>
    </submittedName>
</protein>
<feature type="compositionally biased region" description="Polar residues" evidence="1">
    <location>
        <begin position="38"/>
        <end position="49"/>
    </location>
</feature>
<dbReference type="AlphaFoldDB" id="A0A9W9FFR4"/>
<evidence type="ECO:0000256" key="1">
    <source>
        <dbReference type="SAM" id="MobiDB-lite"/>
    </source>
</evidence>
<reference evidence="2" key="1">
    <citation type="submission" date="2022-11" db="EMBL/GenBank/DDBJ databases">
        <authorList>
            <person name="Petersen C."/>
        </authorList>
    </citation>
    <scope>NUCLEOTIDE SEQUENCE</scope>
    <source>
        <strain evidence="2">IBT 30761</strain>
    </source>
</reference>
<accession>A0A9W9FFR4</accession>
<reference evidence="2" key="2">
    <citation type="journal article" date="2023" name="IMA Fungus">
        <title>Comparative genomic study of the Penicillium genus elucidates a diverse pangenome and 15 lateral gene transfer events.</title>
        <authorList>
            <person name="Petersen C."/>
            <person name="Sorensen T."/>
            <person name="Nielsen M.R."/>
            <person name="Sondergaard T.E."/>
            <person name="Sorensen J.L."/>
            <person name="Fitzpatrick D.A."/>
            <person name="Frisvad J.C."/>
            <person name="Nielsen K.L."/>
        </authorList>
    </citation>
    <scope>NUCLEOTIDE SEQUENCE</scope>
    <source>
        <strain evidence="2">IBT 30761</strain>
    </source>
</reference>
<gene>
    <name evidence="2" type="ORF">N7532_006379</name>
</gene>
<organism evidence="2 3">
    <name type="scientific">Penicillium argentinense</name>
    <dbReference type="NCBI Taxonomy" id="1131581"/>
    <lineage>
        <taxon>Eukaryota</taxon>
        <taxon>Fungi</taxon>
        <taxon>Dikarya</taxon>
        <taxon>Ascomycota</taxon>
        <taxon>Pezizomycotina</taxon>
        <taxon>Eurotiomycetes</taxon>
        <taxon>Eurotiomycetidae</taxon>
        <taxon>Eurotiales</taxon>
        <taxon>Aspergillaceae</taxon>
        <taxon>Penicillium</taxon>
    </lineage>
</organism>
<dbReference type="GeneID" id="81357852"/>
<evidence type="ECO:0000313" key="2">
    <source>
        <dbReference type="EMBL" id="KAJ5099378.1"/>
    </source>
</evidence>
<sequence length="132" mass="13830">MKLLSPPPLPRQHPSRGRNLLQILLPSPKQRLRRASGQIPTDGSTLDDNSNKLWTSGSCTIEFIPNGGSPNGNDVLGIAQSFLSDCCSGDSCSGVAYDTESSTALQNGCLCFHGEGKTTCICGAGTPSMTCI</sequence>
<evidence type="ECO:0000313" key="3">
    <source>
        <dbReference type="Proteomes" id="UP001149074"/>
    </source>
</evidence>
<feature type="region of interest" description="Disordered" evidence="1">
    <location>
        <begin position="29"/>
        <end position="49"/>
    </location>
</feature>
<dbReference type="RefSeq" id="XP_056475032.1">
    <property type="nucleotide sequence ID" value="XM_056618873.1"/>
</dbReference>
<dbReference type="Proteomes" id="UP001149074">
    <property type="component" value="Unassembled WGS sequence"/>
</dbReference>